<gene>
    <name evidence="2" type="ORF">KP509_34G000300</name>
</gene>
<keyword evidence="1" id="KW-0472">Membrane</keyword>
<dbReference type="EMBL" id="CM035439">
    <property type="protein sequence ID" value="KAH7283305.1"/>
    <property type="molecule type" value="Genomic_DNA"/>
</dbReference>
<organism evidence="2 3">
    <name type="scientific">Ceratopteris richardii</name>
    <name type="common">Triangle waterfern</name>
    <dbReference type="NCBI Taxonomy" id="49495"/>
    <lineage>
        <taxon>Eukaryota</taxon>
        <taxon>Viridiplantae</taxon>
        <taxon>Streptophyta</taxon>
        <taxon>Embryophyta</taxon>
        <taxon>Tracheophyta</taxon>
        <taxon>Polypodiopsida</taxon>
        <taxon>Polypodiidae</taxon>
        <taxon>Polypodiales</taxon>
        <taxon>Pteridineae</taxon>
        <taxon>Pteridaceae</taxon>
        <taxon>Parkerioideae</taxon>
        <taxon>Ceratopteris</taxon>
    </lineage>
</organism>
<dbReference type="AlphaFoldDB" id="A0A8T2QIF0"/>
<keyword evidence="1" id="KW-0812">Transmembrane</keyword>
<reference evidence="2" key="1">
    <citation type="submission" date="2021-08" db="EMBL/GenBank/DDBJ databases">
        <title>WGS assembly of Ceratopteris richardii.</title>
        <authorList>
            <person name="Marchant D.B."/>
            <person name="Chen G."/>
            <person name="Jenkins J."/>
            <person name="Shu S."/>
            <person name="Leebens-Mack J."/>
            <person name="Grimwood J."/>
            <person name="Schmutz J."/>
            <person name="Soltis P."/>
            <person name="Soltis D."/>
            <person name="Chen Z.-H."/>
        </authorList>
    </citation>
    <scope>NUCLEOTIDE SEQUENCE</scope>
    <source>
        <strain evidence="2">Whitten #5841</strain>
        <tissue evidence="2">Leaf</tissue>
    </source>
</reference>
<protein>
    <submittedName>
        <fullName evidence="2">Uncharacterized protein</fullName>
    </submittedName>
</protein>
<dbReference type="PANTHER" id="PTHR35465:SF1">
    <property type="entry name" value="PHOSPHATIDYLINOSITOL-GLYCAN BIOSYNTHESIS CLASS X PROTEIN"/>
    <property type="match status" value="1"/>
</dbReference>
<feature type="transmembrane region" description="Helical" evidence="1">
    <location>
        <begin position="178"/>
        <end position="199"/>
    </location>
</feature>
<evidence type="ECO:0000256" key="1">
    <source>
        <dbReference type="SAM" id="Phobius"/>
    </source>
</evidence>
<dbReference type="OrthoDB" id="3360032at2759"/>
<comment type="caution">
    <text evidence="2">The sequence shown here is derived from an EMBL/GenBank/DDBJ whole genome shotgun (WGS) entry which is preliminary data.</text>
</comment>
<feature type="transmembrane region" description="Helical" evidence="1">
    <location>
        <begin position="16"/>
        <end position="40"/>
    </location>
</feature>
<dbReference type="OMA" id="MIRMVSA"/>
<keyword evidence="1" id="KW-1133">Transmembrane helix</keyword>
<dbReference type="Proteomes" id="UP000825935">
    <property type="component" value="Chromosome 34"/>
</dbReference>
<proteinExistence type="predicted"/>
<keyword evidence="3" id="KW-1185">Reference proteome</keyword>
<evidence type="ECO:0000313" key="3">
    <source>
        <dbReference type="Proteomes" id="UP000825935"/>
    </source>
</evidence>
<evidence type="ECO:0000313" key="2">
    <source>
        <dbReference type="EMBL" id="KAH7283305.1"/>
    </source>
</evidence>
<accession>A0A8T2QIF0</accession>
<name>A0A8T2QIF0_CERRI</name>
<dbReference type="PANTHER" id="PTHR35465">
    <property type="entry name" value="CAVEOLIN-1 PROTEIN"/>
    <property type="match status" value="1"/>
</dbReference>
<sequence>MPSLKQIGVFEGKSFILFWLLNLLQIVLVTAADFATFDILPSISDVRKLQVGQELIAEKLPLQGGQCVYVLDGLELPKSYEVKISYPASIPASFTIKLLRSSPLQAVHGGRRLLNTEKLMFRADESKDAELYDGVLLARVMVAVEPAGVIALPHTKNHEFAIFNILCEEVKFGIPLQAWWIAFLGVIAVGISAIAPMILPQQLSPTGEPRLNCSNKSSD</sequence>